<proteinExistence type="predicted"/>
<keyword evidence="1" id="KW-1133">Transmembrane helix</keyword>
<dbReference type="EMBL" id="CAFAAJ010000280">
    <property type="protein sequence ID" value="CAB4827909.1"/>
    <property type="molecule type" value="Genomic_DNA"/>
</dbReference>
<gene>
    <name evidence="2" type="ORF">UFOPK3001_02596</name>
</gene>
<name>A0A6J7A680_9ZZZZ</name>
<evidence type="ECO:0000313" key="2">
    <source>
        <dbReference type="EMBL" id="CAB4827909.1"/>
    </source>
</evidence>
<sequence>MSSPSFARQSLPTAPMRLASGTPVSYPMMPFSSLMVSTTALIFFSLAKRTRVLSRLAYRQAGSVMWNAWIGSATTGVESNLTTAFVSDPSGAVAITVASLDPKGTYA</sequence>
<reference evidence="2" key="1">
    <citation type="submission" date="2020-05" db="EMBL/GenBank/DDBJ databases">
        <authorList>
            <person name="Chiriac C."/>
            <person name="Salcher M."/>
            <person name="Ghai R."/>
            <person name="Kavagutti S V."/>
        </authorList>
    </citation>
    <scope>NUCLEOTIDE SEQUENCE</scope>
</reference>
<protein>
    <submittedName>
        <fullName evidence="2">Unannotated protein</fullName>
    </submittedName>
</protein>
<accession>A0A6J7A680</accession>
<evidence type="ECO:0000256" key="1">
    <source>
        <dbReference type="SAM" id="Phobius"/>
    </source>
</evidence>
<feature type="transmembrane region" description="Helical" evidence="1">
    <location>
        <begin position="28"/>
        <end position="47"/>
    </location>
</feature>
<keyword evidence="1" id="KW-0812">Transmembrane</keyword>
<keyword evidence="1" id="KW-0472">Membrane</keyword>
<organism evidence="2">
    <name type="scientific">freshwater metagenome</name>
    <dbReference type="NCBI Taxonomy" id="449393"/>
    <lineage>
        <taxon>unclassified sequences</taxon>
        <taxon>metagenomes</taxon>
        <taxon>ecological metagenomes</taxon>
    </lineage>
</organism>
<dbReference type="AlphaFoldDB" id="A0A6J7A680"/>